<evidence type="ECO:0000313" key="7">
    <source>
        <dbReference type="Proteomes" id="UP000829196"/>
    </source>
</evidence>
<evidence type="ECO:0000256" key="2">
    <source>
        <dbReference type="ARBA" id="ARBA00022771"/>
    </source>
</evidence>
<dbReference type="Proteomes" id="UP000829196">
    <property type="component" value="Unassembled WGS sequence"/>
</dbReference>
<dbReference type="InterPro" id="IPR013083">
    <property type="entry name" value="Znf_RING/FYVE/PHD"/>
</dbReference>
<dbReference type="AlphaFoldDB" id="A0A8T3C2T8"/>
<name>A0A8T3C2T8_DENNO</name>
<dbReference type="PANTHER" id="PTHR10131">
    <property type="entry name" value="TNF RECEPTOR ASSOCIATED FACTOR"/>
    <property type="match status" value="1"/>
</dbReference>
<sequence length="464" mass="52767">MPNKNLKSFKRWIKKAMPVKHINVYRQEIKKASPAEHLGKYGWKSREQLRRRKSKYRGGRANTEPEHLLKRFLPPKAKAGMKINGVQFAVNRVAFLRGDLPSLRCYSRRGFCDRSSGEAPALTLMDLPVSDLGPIKNSGAASLSCPHCDAELVHKIAQLLLPGLATACVDSTTGDFFRTPAIVAVDIRKEMVDYLNHRTETYISDLLLAHESPGDSSANHSEPVDIISDLIEDFTASKRNIFSRVSGWILSDTRDDRIDDFVHEMDTNRFWSIDRREVISEVLLRNLDYKSKSHCSMRFDEERELEVHRRECEFRPVACGNEGCKVKFCAVREEEHDGACAYKVLSCDQKCGEMVLRREMDRHCVTVCKMKLMNCPFYQVGCESGIPRCRVEEHCRDELQRHLICVLPIIHRDEVGLEDAWKERATALAEAQSDNELAEALNVRALVTAIKNLEATVAGLSQHL</sequence>
<evidence type="ECO:0000256" key="4">
    <source>
        <dbReference type="PROSITE-ProRule" id="PRU00207"/>
    </source>
</evidence>
<feature type="domain" description="TRAF-type" evidence="5">
    <location>
        <begin position="336"/>
        <end position="382"/>
    </location>
</feature>
<accession>A0A8T3C2T8</accession>
<reference evidence="6" key="1">
    <citation type="journal article" date="2022" name="Front. Genet.">
        <title>Chromosome-Scale Assembly of the Dendrobium nobile Genome Provides Insights Into the Molecular Mechanism of the Biosynthesis of the Medicinal Active Ingredient of Dendrobium.</title>
        <authorList>
            <person name="Xu Q."/>
            <person name="Niu S.-C."/>
            <person name="Li K.-L."/>
            <person name="Zheng P.-J."/>
            <person name="Zhang X.-J."/>
            <person name="Jia Y."/>
            <person name="Liu Y."/>
            <person name="Niu Y.-X."/>
            <person name="Yu L.-H."/>
            <person name="Chen D.-F."/>
            <person name="Zhang G.-Q."/>
        </authorList>
    </citation>
    <scope>NUCLEOTIDE SEQUENCE</scope>
    <source>
        <tissue evidence="6">Leaf</tissue>
    </source>
</reference>
<keyword evidence="7" id="KW-1185">Reference proteome</keyword>
<dbReference type="EMBL" id="JAGYWB010000004">
    <property type="protein sequence ID" value="KAI0523997.1"/>
    <property type="molecule type" value="Genomic_DNA"/>
</dbReference>
<keyword evidence="2 4" id="KW-0863">Zinc-finger</keyword>
<dbReference type="OrthoDB" id="1737200at2759"/>
<evidence type="ECO:0000313" key="6">
    <source>
        <dbReference type="EMBL" id="KAI0523997.1"/>
    </source>
</evidence>
<dbReference type="Pfam" id="PF02176">
    <property type="entry name" value="zf-TRAF"/>
    <property type="match status" value="1"/>
</dbReference>
<evidence type="ECO:0000256" key="3">
    <source>
        <dbReference type="ARBA" id="ARBA00022833"/>
    </source>
</evidence>
<evidence type="ECO:0000259" key="5">
    <source>
        <dbReference type="PROSITE" id="PS50145"/>
    </source>
</evidence>
<dbReference type="PANTHER" id="PTHR10131:SF161">
    <property type="entry name" value="F26K24.24 PROTEIN"/>
    <property type="match status" value="1"/>
</dbReference>
<dbReference type="InterPro" id="IPR001293">
    <property type="entry name" value="Znf_TRAF"/>
</dbReference>
<organism evidence="6 7">
    <name type="scientific">Dendrobium nobile</name>
    <name type="common">Orchid</name>
    <dbReference type="NCBI Taxonomy" id="94219"/>
    <lineage>
        <taxon>Eukaryota</taxon>
        <taxon>Viridiplantae</taxon>
        <taxon>Streptophyta</taxon>
        <taxon>Embryophyta</taxon>
        <taxon>Tracheophyta</taxon>
        <taxon>Spermatophyta</taxon>
        <taxon>Magnoliopsida</taxon>
        <taxon>Liliopsida</taxon>
        <taxon>Asparagales</taxon>
        <taxon>Orchidaceae</taxon>
        <taxon>Epidendroideae</taxon>
        <taxon>Malaxideae</taxon>
        <taxon>Dendrobiinae</taxon>
        <taxon>Dendrobium</taxon>
    </lineage>
</organism>
<gene>
    <name evidence="6" type="ORF">KFK09_003361</name>
</gene>
<feature type="zinc finger region" description="TRAF-type" evidence="4">
    <location>
        <begin position="336"/>
        <end position="382"/>
    </location>
</feature>
<dbReference type="Gene3D" id="3.30.40.10">
    <property type="entry name" value="Zinc/RING finger domain, C3HC4 (zinc finger)"/>
    <property type="match status" value="1"/>
</dbReference>
<keyword evidence="3 4" id="KW-0862">Zinc</keyword>
<comment type="caution">
    <text evidence="6">The sequence shown here is derived from an EMBL/GenBank/DDBJ whole genome shotgun (WGS) entry which is preliminary data.</text>
</comment>
<evidence type="ECO:0000256" key="1">
    <source>
        <dbReference type="ARBA" id="ARBA00022723"/>
    </source>
</evidence>
<proteinExistence type="predicted"/>
<protein>
    <recommendedName>
        <fullName evidence="5">TRAF-type domain-containing protein</fullName>
    </recommendedName>
</protein>
<keyword evidence="1 4" id="KW-0479">Metal-binding</keyword>
<dbReference type="PROSITE" id="PS50145">
    <property type="entry name" value="ZF_TRAF"/>
    <property type="match status" value="1"/>
</dbReference>
<dbReference type="GO" id="GO:0008270">
    <property type="term" value="F:zinc ion binding"/>
    <property type="evidence" value="ECO:0007669"/>
    <property type="project" value="UniProtKB-KW"/>
</dbReference>